<evidence type="ECO:0000259" key="2">
    <source>
        <dbReference type="Pfam" id="PF08862"/>
    </source>
</evidence>
<feature type="domain" description="DUF1829" evidence="2">
    <location>
        <begin position="158"/>
        <end position="240"/>
    </location>
</feature>
<dbReference type="Pfam" id="PF08862">
    <property type="entry name" value="DUF1829"/>
    <property type="match status" value="1"/>
</dbReference>
<organism evidence="3 4">
    <name type="scientific">Amylolactobacillus amylotrophicus DSM 20534</name>
    <dbReference type="NCBI Taxonomy" id="1423722"/>
    <lineage>
        <taxon>Bacteria</taxon>
        <taxon>Bacillati</taxon>
        <taxon>Bacillota</taxon>
        <taxon>Bacilli</taxon>
        <taxon>Lactobacillales</taxon>
        <taxon>Lactobacillaceae</taxon>
        <taxon>Amylolactobacillus</taxon>
    </lineage>
</organism>
<evidence type="ECO:0000313" key="4">
    <source>
        <dbReference type="Proteomes" id="UP000050909"/>
    </source>
</evidence>
<dbReference type="Pfam" id="PF08861">
    <property type="entry name" value="DUF1828"/>
    <property type="match status" value="1"/>
</dbReference>
<dbReference type="Proteomes" id="UP000050909">
    <property type="component" value="Unassembled WGS sequence"/>
</dbReference>
<feature type="domain" description="DUF1828" evidence="1">
    <location>
        <begin position="32"/>
        <end position="120"/>
    </location>
</feature>
<keyword evidence="4" id="KW-1185">Reference proteome</keyword>
<name>A0A0R1GWL2_9LACO</name>
<protein>
    <recommendedName>
        <fullName evidence="5">DUF1828 domain-containing protein</fullName>
    </recommendedName>
</protein>
<sequence>MNSNTDWIKEYTNWLYSQYKRSEISDITEITTPFTNSIGDNFRLYIKENKEKITISDDGNTINDLAMLGVDLTTKTRSHYIDSVLQQYGVDMFEEVIKVTVSKDRFPIIKQNILQAILKIDDLYSTRHENLKIFFLDDIINYFDSNDYGGFAGHPLIGETGNSYKVNYAIPGTSKRPLQLINIYNSIDFSKVAINLIQFEDIRQSPEIGKKEIYWYIVYNEEERKPDDNSLNISKKSGMKLLSKNNIVEIRSDVTSKFL</sequence>
<evidence type="ECO:0000259" key="1">
    <source>
        <dbReference type="Pfam" id="PF08861"/>
    </source>
</evidence>
<dbReference type="AlphaFoldDB" id="A0A0R1GWL2"/>
<evidence type="ECO:0000313" key="3">
    <source>
        <dbReference type="EMBL" id="KRK38716.1"/>
    </source>
</evidence>
<accession>A0A0R1GWL2</accession>
<proteinExistence type="predicted"/>
<dbReference type="PATRIC" id="fig|1423722.3.peg.412"/>
<dbReference type="InterPro" id="IPR014960">
    <property type="entry name" value="DUF1828"/>
</dbReference>
<comment type="caution">
    <text evidence="3">The sequence shown here is derived from an EMBL/GenBank/DDBJ whole genome shotgun (WGS) entry which is preliminary data.</text>
</comment>
<dbReference type="InterPro" id="IPR014961">
    <property type="entry name" value="DUF1829"/>
</dbReference>
<reference evidence="3 4" key="1">
    <citation type="journal article" date="2015" name="Genome Announc.">
        <title>Expanding the biotechnology potential of lactobacilli through comparative genomics of 213 strains and associated genera.</title>
        <authorList>
            <person name="Sun Z."/>
            <person name="Harris H.M."/>
            <person name="McCann A."/>
            <person name="Guo C."/>
            <person name="Argimon S."/>
            <person name="Zhang W."/>
            <person name="Yang X."/>
            <person name="Jeffery I.B."/>
            <person name="Cooney J.C."/>
            <person name="Kagawa T.F."/>
            <person name="Liu W."/>
            <person name="Song Y."/>
            <person name="Salvetti E."/>
            <person name="Wrobel A."/>
            <person name="Rasinkangas P."/>
            <person name="Parkhill J."/>
            <person name="Rea M.C."/>
            <person name="O'Sullivan O."/>
            <person name="Ritari J."/>
            <person name="Douillard F.P."/>
            <person name="Paul Ross R."/>
            <person name="Yang R."/>
            <person name="Briner A.E."/>
            <person name="Felis G.E."/>
            <person name="de Vos W.M."/>
            <person name="Barrangou R."/>
            <person name="Klaenhammer T.R."/>
            <person name="Caufield P.W."/>
            <person name="Cui Y."/>
            <person name="Zhang H."/>
            <person name="O'Toole P.W."/>
        </authorList>
    </citation>
    <scope>NUCLEOTIDE SEQUENCE [LARGE SCALE GENOMIC DNA]</scope>
    <source>
        <strain evidence="3 4">DSM 20534</strain>
    </source>
</reference>
<evidence type="ECO:0008006" key="5">
    <source>
        <dbReference type="Google" id="ProtNLM"/>
    </source>
</evidence>
<dbReference type="RefSeq" id="WP_056946011.1">
    <property type="nucleotide sequence ID" value="NZ_AZCV01000001.1"/>
</dbReference>
<dbReference type="EMBL" id="AZCV01000001">
    <property type="protein sequence ID" value="KRK38716.1"/>
    <property type="molecule type" value="Genomic_DNA"/>
</dbReference>
<gene>
    <name evidence="3" type="ORF">FC62_GL000405</name>
</gene>